<dbReference type="Proteomes" id="UP000242877">
    <property type="component" value="Unassembled WGS sequence"/>
</dbReference>
<dbReference type="InterPro" id="IPR013875">
    <property type="entry name" value="Pam17"/>
</dbReference>
<evidence type="ECO:0000256" key="1">
    <source>
        <dbReference type="ARBA" id="ARBA00004448"/>
    </source>
</evidence>
<evidence type="ECO:0000256" key="9">
    <source>
        <dbReference type="ARBA" id="ARBA00023010"/>
    </source>
</evidence>
<keyword evidence="4 12" id="KW-0812">Transmembrane</keyword>
<evidence type="ECO:0000256" key="5">
    <source>
        <dbReference type="ARBA" id="ARBA00022792"/>
    </source>
</evidence>
<dbReference type="InterPro" id="IPR049545">
    <property type="entry name" value="Gta3_dom"/>
</dbReference>
<name>A0A168AX77_9EURO</name>
<reference evidence="14 15" key="1">
    <citation type="journal article" date="2016" name="Genome Biol. Evol.">
        <title>Divergent and convergent evolution of fungal pathogenicity.</title>
        <authorList>
            <person name="Shang Y."/>
            <person name="Xiao G."/>
            <person name="Zheng P."/>
            <person name="Cen K."/>
            <person name="Zhan S."/>
            <person name="Wang C."/>
        </authorList>
    </citation>
    <scope>NUCLEOTIDE SEQUENCE [LARGE SCALE GENOMIC DNA]</scope>
    <source>
        <strain evidence="14 15">ARSEF 7405</strain>
    </source>
</reference>
<keyword evidence="7" id="KW-0809">Transit peptide</keyword>
<evidence type="ECO:0000256" key="2">
    <source>
        <dbReference type="ARBA" id="ARBA00006837"/>
    </source>
</evidence>
<evidence type="ECO:0000256" key="8">
    <source>
        <dbReference type="ARBA" id="ARBA00022989"/>
    </source>
</evidence>
<keyword evidence="15" id="KW-1185">Reference proteome</keyword>
<comment type="caution">
    <text evidence="14">The sequence shown here is derived from an EMBL/GenBank/DDBJ whole genome shotgun (WGS) entry which is preliminary data.</text>
</comment>
<dbReference type="EMBL" id="AZGZ01000006">
    <property type="protein sequence ID" value="KZZ94469.1"/>
    <property type="molecule type" value="Genomic_DNA"/>
</dbReference>
<dbReference type="AlphaFoldDB" id="A0A168AX77"/>
<gene>
    <name evidence="14" type="ORF">AAP_01769</name>
</gene>
<organism evidence="14 15">
    <name type="scientific">Ascosphaera apis ARSEF 7405</name>
    <dbReference type="NCBI Taxonomy" id="392613"/>
    <lineage>
        <taxon>Eukaryota</taxon>
        <taxon>Fungi</taxon>
        <taxon>Dikarya</taxon>
        <taxon>Ascomycota</taxon>
        <taxon>Pezizomycotina</taxon>
        <taxon>Eurotiomycetes</taxon>
        <taxon>Eurotiomycetidae</taxon>
        <taxon>Onygenales</taxon>
        <taxon>Ascosphaeraceae</taxon>
        <taxon>Ascosphaera</taxon>
    </lineage>
</organism>
<keyword evidence="10 12" id="KW-0496">Mitochondrion</keyword>
<keyword evidence="5 12" id="KW-0999">Mitochondrion inner membrane</keyword>
<evidence type="ECO:0000256" key="6">
    <source>
        <dbReference type="ARBA" id="ARBA00022927"/>
    </source>
</evidence>
<dbReference type="OrthoDB" id="5970083at2759"/>
<protein>
    <recommendedName>
        <fullName evidence="12">Presequence translocated-associated motor subunit PAM17</fullName>
    </recommendedName>
</protein>
<sequence length="401" mass="45070">MSISPFRATSGLWSKASAFPLQRQHQVCSKQAVTYRTYTTAQKRCSILTSGAASRRRHASTASTASIDALLAKPTWSIKSLLSLANSQGENTVSREKLHHLLRLSALPLPSSAAEEEKMLRDLESQIQFVKEMQSVDTSDASITPLRAIRDETTSAMKENEIGLSDEIMQALHREKYVGRSRRIERTKLERNPLPDGKTWDGNALRYANKTAGRFFVVQGSRAYSTQTKPELSTESSNAKAAPENAAQQVSLDWNRFFKIRAMRRRYSQASSVLAAIACTGGGLQVLATQDIDHITAQFPILDPMVLMVLGIAASGGLGWLMGPFLGNGVFNMVYRKERKEFERKDKDLFSRIKAYRVDPSANSFSNPVPDYYGEKINSVQDYRRWLKDQRAYNRKKRTFI</sequence>
<evidence type="ECO:0000256" key="12">
    <source>
        <dbReference type="RuleBase" id="RU367146"/>
    </source>
</evidence>
<keyword evidence="9 12" id="KW-0811">Translocation</keyword>
<dbReference type="PANTHER" id="PTHR28021">
    <property type="entry name" value="PRESEQUENCE TRANSLOCATED-ASSOCIATED MOTOR SUBUNIT PAM17, MITOCHONDRIAL"/>
    <property type="match status" value="1"/>
</dbReference>
<dbReference type="GO" id="GO:0030150">
    <property type="term" value="P:protein import into mitochondrial matrix"/>
    <property type="evidence" value="ECO:0007669"/>
    <property type="project" value="UniProtKB-UniRule"/>
</dbReference>
<dbReference type="Pfam" id="PF20978">
    <property type="entry name" value="Gta3"/>
    <property type="match status" value="1"/>
</dbReference>
<keyword evidence="6 12" id="KW-0653">Protein transport</keyword>
<comment type="subunit">
    <text evidence="12">Component of the PAM complex.</text>
</comment>
<accession>A0A168AX77</accession>
<dbReference type="VEuPathDB" id="FungiDB:AAP_01769"/>
<evidence type="ECO:0000256" key="3">
    <source>
        <dbReference type="ARBA" id="ARBA00022448"/>
    </source>
</evidence>
<dbReference type="GO" id="GO:0001405">
    <property type="term" value="C:PAM complex, Tim23 associated import motor"/>
    <property type="evidence" value="ECO:0007669"/>
    <property type="project" value="UniProtKB-UniRule"/>
</dbReference>
<comment type="function">
    <text evidence="12">Component of the PAM complex, a complex required for the translocation of transit peptide-containing proteins from the inner membrane into the mitochondrial matrix in an ATP-dependent manner.</text>
</comment>
<keyword evidence="3 12" id="KW-0813">Transport</keyword>
<feature type="transmembrane region" description="Helical" evidence="12">
    <location>
        <begin position="308"/>
        <end position="335"/>
    </location>
</feature>
<feature type="domain" description="Glutamyl-tRNA amidotransferase complex subunit Gta3" evidence="13">
    <location>
        <begin position="91"/>
        <end position="140"/>
    </location>
</feature>
<keyword evidence="8 12" id="KW-1133">Transmembrane helix</keyword>
<comment type="similarity">
    <text evidence="2 12">Belongs to the PAM17 family.</text>
</comment>
<dbReference type="Pfam" id="PF08566">
    <property type="entry name" value="Pam17"/>
    <property type="match status" value="1"/>
</dbReference>
<dbReference type="PANTHER" id="PTHR28021:SF1">
    <property type="entry name" value="PRESEQUENCE TRANSLOCATED-ASSOCIATED MOTOR SUBUNIT PAM17, MITOCHONDRIAL"/>
    <property type="match status" value="1"/>
</dbReference>
<comment type="subcellular location">
    <subcellularLocation>
        <location evidence="1 12">Mitochondrion inner membrane</location>
        <topology evidence="1 12">Multi-pass membrane protein</topology>
    </subcellularLocation>
</comment>
<evidence type="ECO:0000259" key="13">
    <source>
        <dbReference type="Pfam" id="PF20978"/>
    </source>
</evidence>
<evidence type="ECO:0000256" key="4">
    <source>
        <dbReference type="ARBA" id="ARBA00022692"/>
    </source>
</evidence>
<proteinExistence type="inferred from homology"/>
<evidence type="ECO:0000256" key="10">
    <source>
        <dbReference type="ARBA" id="ARBA00023128"/>
    </source>
</evidence>
<evidence type="ECO:0000313" key="15">
    <source>
        <dbReference type="Proteomes" id="UP000242877"/>
    </source>
</evidence>
<evidence type="ECO:0000313" key="14">
    <source>
        <dbReference type="EMBL" id="KZZ94469.1"/>
    </source>
</evidence>
<evidence type="ECO:0000256" key="11">
    <source>
        <dbReference type="ARBA" id="ARBA00023136"/>
    </source>
</evidence>
<evidence type="ECO:0000256" key="7">
    <source>
        <dbReference type="ARBA" id="ARBA00022946"/>
    </source>
</evidence>
<feature type="transmembrane region" description="Helical" evidence="12">
    <location>
        <begin position="267"/>
        <end position="288"/>
    </location>
</feature>
<keyword evidence="11 12" id="KW-0472">Membrane</keyword>